<dbReference type="GO" id="GO:0032259">
    <property type="term" value="P:methylation"/>
    <property type="evidence" value="ECO:0007669"/>
    <property type="project" value="UniProtKB-KW"/>
</dbReference>
<dbReference type="PANTHER" id="PTHR46111">
    <property type="entry name" value="RIBOSOMAL RNA SMALL SUBUNIT METHYLTRANSFERASE I"/>
    <property type="match status" value="1"/>
</dbReference>
<gene>
    <name evidence="7" type="ORF">GS398_02770</name>
</gene>
<dbReference type="InterPro" id="IPR035996">
    <property type="entry name" value="4pyrrol_Methylase_sf"/>
</dbReference>
<dbReference type="GO" id="GO:0008168">
    <property type="term" value="F:methyltransferase activity"/>
    <property type="evidence" value="ECO:0007669"/>
    <property type="project" value="UniProtKB-KW"/>
</dbReference>
<accession>A0A7K1XTT0</accession>
<comment type="caution">
    <text evidence="7">The sequence shown here is derived from an EMBL/GenBank/DDBJ whole genome shotgun (WGS) entry which is preliminary data.</text>
</comment>
<dbReference type="PIRSF" id="PIRSF005917">
    <property type="entry name" value="MTase_YraL"/>
    <property type="match status" value="1"/>
</dbReference>
<dbReference type="GO" id="GO:0006364">
    <property type="term" value="P:rRNA processing"/>
    <property type="evidence" value="ECO:0007669"/>
    <property type="project" value="UniProtKB-KW"/>
</dbReference>
<dbReference type="Proteomes" id="UP000451233">
    <property type="component" value="Unassembled WGS sequence"/>
</dbReference>
<dbReference type="Pfam" id="PF00590">
    <property type="entry name" value="TP_methylase"/>
    <property type="match status" value="1"/>
</dbReference>
<evidence type="ECO:0000313" key="7">
    <source>
        <dbReference type="EMBL" id="MXV14207.1"/>
    </source>
</evidence>
<keyword evidence="4 7" id="KW-0808">Transferase</keyword>
<keyword evidence="2" id="KW-0698">rRNA processing</keyword>
<dbReference type="EMBL" id="WVHS01000001">
    <property type="protein sequence ID" value="MXV14207.1"/>
    <property type="molecule type" value="Genomic_DNA"/>
</dbReference>
<dbReference type="InterPro" id="IPR008189">
    <property type="entry name" value="rRNA_ssu_MeTfrase_I"/>
</dbReference>
<dbReference type="InterPro" id="IPR014776">
    <property type="entry name" value="4pyrrole_Mease_sub2"/>
</dbReference>
<dbReference type="PANTHER" id="PTHR46111:SF2">
    <property type="entry name" value="SAM-DEPENDENT METHYLTRANSFERASE"/>
    <property type="match status" value="1"/>
</dbReference>
<name>A0A7K1XTT0_9SPHI</name>
<proteinExistence type="predicted"/>
<evidence type="ECO:0000313" key="8">
    <source>
        <dbReference type="Proteomes" id="UP000451233"/>
    </source>
</evidence>
<dbReference type="Gene3D" id="3.30.950.10">
    <property type="entry name" value="Methyltransferase, Cobalt-precorrin-4 Transmethylase, Domain 2"/>
    <property type="match status" value="1"/>
</dbReference>
<dbReference type="AlphaFoldDB" id="A0A7K1XTT0"/>
<protein>
    <submittedName>
        <fullName evidence="7">SAM-dependent methyltransferase</fullName>
    </submittedName>
</protein>
<evidence type="ECO:0000259" key="6">
    <source>
        <dbReference type="Pfam" id="PF00590"/>
    </source>
</evidence>
<evidence type="ECO:0000256" key="4">
    <source>
        <dbReference type="ARBA" id="ARBA00022679"/>
    </source>
</evidence>
<reference evidence="7 8" key="1">
    <citation type="submission" date="2019-11" db="EMBL/GenBank/DDBJ databases">
        <title>Pedobacter sp. HMF7056 Genome sequencing and assembly.</title>
        <authorList>
            <person name="Kang H."/>
            <person name="Kim H."/>
            <person name="Joh K."/>
        </authorList>
    </citation>
    <scope>NUCLEOTIDE SEQUENCE [LARGE SCALE GENOMIC DNA]</scope>
    <source>
        <strain evidence="7 8">HMF7056</strain>
    </source>
</reference>
<evidence type="ECO:0000256" key="5">
    <source>
        <dbReference type="ARBA" id="ARBA00022691"/>
    </source>
</evidence>
<keyword evidence="5" id="KW-0949">S-adenosyl-L-methionine</keyword>
<dbReference type="Gene3D" id="3.40.1010.10">
    <property type="entry name" value="Cobalt-precorrin-4 Transmethylase, Domain 1"/>
    <property type="match status" value="1"/>
</dbReference>
<evidence type="ECO:0000256" key="3">
    <source>
        <dbReference type="ARBA" id="ARBA00022603"/>
    </source>
</evidence>
<feature type="domain" description="Tetrapyrrole methylase" evidence="6">
    <location>
        <begin position="74"/>
        <end position="215"/>
    </location>
</feature>
<evidence type="ECO:0000256" key="2">
    <source>
        <dbReference type="ARBA" id="ARBA00022552"/>
    </source>
</evidence>
<sequence length="237" mass="25995">MSPGTLYLLPVPLAENSVAQVVPPLHHDLVSRLTVYIAENSKTARHWIKAIAPGVTQAALTIHEYGKHTDKTSLAHYFAELAKGEDVGLMSEAGCPAIADPGADIVAEAHRRNIRVCPLVGPSSILLALMASGFNGQSFAFHGYLPIGKEPRAKRLKELESNASRYDQTQLFIETPYRNNQLLEEIVRTCNPQTRLSVAADLTAKEETIISATIAKWKTKKTDLHKRPAIFCLYKAG</sequence>
<keyword evidence="3 7" id="KW-0489">Methyltransferase</keyword>
<dbReference type="InterPro" id="IPR014777">
    <property type="entry name" value="4pyrrole_Mease_sub1"/>
</dbReference>
<evidence type="ECO:0000256" key="1">
    <source>
        <dbReference type="ARBA" id="ARBA00022490"/>
    </source>
</evidence>
<keyword evidence="8" id="KW-1185">Reference proteome</keyword>
<keyword evidence="1" id="KW-0963">Cytoplasm</keyword>
<organism evidence="7 8">
    <name type="scientific">Hufsiella ginkgonis</name>
    <dbReference type="NCBI Taxonomy" id="2695274"/>
    <lineage>
        <taxon>Bacteria</taxon>
        <taxon>Pseudomonadati</taxon>
        <taxon>Bacteroidota</taxon>
        <taxon>Sphingobacteriia</taxon>
        <taxon>Sphingobacteriales</taxon>
        <taxon>Sphingobacteriaceae</taxon>
        <taxon>Hufsiella</taxon>
    </lineage>
</organism>
<dbReference type="CDD" id="cd11649">
    <property type="entry name" value="RsmI_like"/>
    <property type="match status" value="1"/>
</dbReference>
<dbReference type="InterPro" id="IPR000878">
    <property type="entry name" value="4pyrrol_Mease"/>
</dbReference>
<dbReference type="SUPFAM" id="SSF53790">
    <property type="entry name" value="Tetrapyrrole methylase"/>
    <property type="match status" value="1"/>
</dbReference>